<dbReference type="NCBIfam" id="TIGR03587">
    <property type="entry name" value="Pse_Me-ase"/>
    <property type="match status" value="1"/>
</dbReference>
<keyword evidence="1" id="KW-0489">Methyltransferase</keyword>
<comment type="caution">
    <text evidence="1">The sequence shown here is derived from an EMBL/GenBank/DDBJ whole genome shotgun (WGS) entry which is preliminary data.</text>
</comment>
<name>A0A928ZVV9_LEPEC</name>
<dbReference type="Gene3D" id="3.40.50.150">
    <property type="entry name" value="Vaccinia Virus protein VP39"/>
    <property type="match status" value="1"/>
</dbReference>
<dbReference type="InterPro" id="IPR029063">
    <property type="entry name" value="SAM-dependent_MTases_sf"/>
</dbReference>
<evidence type="ECO:0000313" key="2">
    <source>
        <dbReference type="Proteomes" id="UP000615026"/>
    </source>
</evidence>
<sequence length="207" mass="23925">MEIFSTEQEAFWAGDFGDSYTTRNQSELLVSSNVALFSKVLSRTHHVRSVIEFGANIGLNLKAIQQLIPQAELSAVEINKKAGEILQKDKIHTHIQSIFDFSPTQNYDFVLIKGVLIHINPERLSQAYQTLYKASNRYICIVEYYNATPVEISYRGHKNRLFKRDFAGELLDQFDDLTLLDYGFVYHRDHLFPQDDVTWFLLKKSPS</sequence>
<organism evidence="1 2">
    <name type="scientific">Leptolyngbya cf. ectocarpi LEGE 11479</name>
    <dbReference type="NCBI Taxonomy" id="1828722"/>
    <lineage>
        <taxon>Bacteria</taxon>
        <taxon>Bacillati</taxon>
        <taxon>Cyanobacteriota</taxon>
        <taxon>Cyanophyceae</taxon>
        <taxon>Leptolyngbyales</taxon>
        <taxon>Leptolyngbyaceae</taxon>
        <taxon>Leptolyngbya group</taxon>
        <taxon>Leptolyngbya</taxon>
    </lineage>
</organism>
<keyword evidence="1" id="KW-0808">Transferase</keyword>
<dbReference type="Proteomes" id="UP000615026">
    <property type="component" value="Unassembled WGS sequence"/>
</dbReference>
<accession>A0A928ZVV9</accession>
<protein>
    <submittedName>
        <fullName evidence="1">Pseudaminic acid biosynthesis-associated methylase</fullName>
    </submittedName>
</protein>
<dbReference type="SUPFAM" id="SSF53335">
    <property type="entry name" value="S-adenosyl-L-methionine-dependent methyltransferases"/>
    <property type="match status" value="1"/>
</dbReference>
<reference evidence="1" key="1">
    <citation type="submission" date="2020-10" db="EMBL/GenBank/DDBJ databases">
        <authorList>
            <person name="Castelo-Branco R."/>
            <person name="Eusebio N."/>
            <person name="Adriana R."/>
            <person name="Vieira A."/>
            <person name="Brugerolle De Fraissinette N."/>
            <person name="Rezende De Castro R."/>
            <person name="Schneider M.P."/>
            <person name="Vasconcelos V."/>
            <person name="Leao P.N."/>
        </authorList>
    </citation>
    <scope>NUCLEOTIDE SEQUENCE</scope>
    <source>
        <strain evidence="1">LEGE 11479</strain>
    </source>
</reference>
<dbReference type="InterPro" id="IPR020027">
    <property type="entry name" value="Pseudamin_synth-assoc_MeTrfase"/>
</dbReference>
<proteinExistence type="predicted"/>
<dbReference type="EMBL" id="JADEXP010000168">
    <property type="protein sequence ID" value="MBE9068427.1"/>
    <property type="molecule type" value="Genomic_DNA"/>
</dbReference>
<dbReference type="RefSeq" id="WP_193994372.1">
    <property type="nucleotide sequence ID" value="NZ_JADEXP010000168.1"/>
</dbReference>
<gene>
    <name evidence="1" type="ORF">IQ260_17380</name>
</gene>
<dbReference type="AlphaFoldDB" id="A0A928ZVV9"/>
<dbReference type="GO" id="GO:0008168">
    <property type="term" value="F:methyltransferase activity"/>
    <property type="evidence" value="ECO:0007669"/>
    <property type="project" value="UniProtKB-KW"/>
</dbReference>
<keyword evidence="2" id="KW-1185">Reference proteome</keyword>
<dbReference type="GO" id="GO:0032259">
    <property type="term" value="P:methylation"/>
    <property type="evidence" value="ECO:0007669"/>
    <property type="project" value="UniProtKB-KW"/>
</dbReference>
<evidence type="ECO:0000313" key="1">
    <source>
        <dbReference type="EMBL" id="MBE9068427.1"/>
    </source>
</evidence>